<evidence type="ECO:0000313" key="3">
    <source>
        <dbReference type="WBParaSite" id="nRc.2.0.1.t12190-RA"/>
    </source>
</evidence>
<dbReference type="WBParaSite" id="nRc.2.0.1.t12190-RA">
    <property type="protein sequence ID" value="nRc.2.0.1.t12190-RA"/>
    <property type="gene ID" value="nRc.2.0.1.g12190"/>
</dbReference>
<feature type="signal peptide" evidence="1">
    <location>
        <begin position="1"/>
        <end position="24"/>
    </location>
</feature>
<evidence type="ECO:0000313" key="2">
    <source>
        <dbReference type="Proteomes" id="UP000887565"/>
    </source>
</evidence>
<dbReference type="AlphaFoldDB" id="A0A915IDD0"/>
<reference evidence="3" key="1">
    <citation type="submission" date="2022-11" db="UniProtKB">
        <authorList>
            <consortium name="WormBaseParasite"/>
        </authorList>
    </citation>
    <scope>IDENTIFICATION</scope>
</reference>
<sequence>MCSKRIIFTAVLIGILLSIEPCQSANLTGSSLVTTDPSCNSATLADYYACTKRASATAMAGNSFNMTTDQRQNGLRKNGTEPNWLAPKRRCYGVGAKEWAPKRRRRTVLDNDCKVPIVKSKTRSITLDDTCDSKALDAKSSVFATCLQKKNFSVPVVGSLKKQLFEISGFTKSNITNQVKPFCSSEKSQKATGDCLDQLFLKNGYAQQTKSNRLMKQNYCKLQNQCSSNLSTACKAYLQSVKSAVCACSIQTDYGERKFVNDCLGKKTNNIARNVFGSVYCDFMKACPNSLKKLEILLGFMAKDQLIRSKNLLFYVTPSSADSPENITQYLFSSFIIYELFKKFLA</sequence>
<evidence type="ECO:0000256" key="1">
    <source>
        <dbReference type="SAM" id="SignalP"/>
    </source>
</evidence>
<feature type="chain" id="PRO_5037495271" evidence="1">
    <location>
        <begin position="25"/>
        <end position="346"/>
    </location>
</feature>
<dbReference type="Proteomes" id="UP000887565">
    <property type="component" value="Unplaced"/>
</dbReference>
<proteinExistence type="predicted"/>
<keyword evidence="1" id="KW-0732">Signal</keyword>
<accession>A0A915IDD0</accession>
<protein>
    <submittedName>
        <fullName evidence="3">Uncharacterized protein</fullName>
    </submittedName>
</protein>
<organism evidence="2 3">
    <name type="scientific">Romanomermis culicivorax</name>
    <name type="common">Nematode worm</name>
    <dbReference type="NCBI Taxonomy" id="13658"/>
    <lineage>
        <taxon>Eukaryota</taxon>
        <taxon>Metazoa</taxon>
        <taxon>Ecdysozoa</taxon>
        <taxon>Nematoda</taxon>
        <taxon>Enoplea</taxon>
        <taxon>Dorylaimia</taxon>
        <taxon>Mermithida</taxon>
        <taxon>Mermithoidea</taxon>
        <taxon>Mermithidae</taxon>
        <taxon>Romanomermis</taxon>
    </lineage>
</organism>
<keyword evidence="2" id="KW-1185">Reference proteome</keyword>
<name>A0A915IDD0_ROMCU</name>